<dbReference type="FunFam" id="3.40.50.300:FF:000486">
    <property type="entry name" value="E3 ubiquitin-protein ligase TRIM23"/>
    <property type="match status" value="1"/>
</dbReference>
<feature type="region of interest" description="Disordered" evidence="15">
    <location>
        <begin position="273"/>
        <end position="295"/>
    </location>
</feature>
<evidence type="ECO:0000259" key="16">
    <source>
        <dbReference type="PROSITE" id="PS50089"/>
    </source>
</evidence>
<dbReference type="InterPro" id="IPR003649">
    <property type="entry name" value="Bbox_C"/>
</dbReference>
<evidence type="ECO:0000259" key="17">
    <source>
        <dbReference type="PROSITE" id="PS50119"/>
    </source>
</evidence>
<dbReference type="Proteomes" id="UP001487740">
    <property type="component" value="Unassembled WGS sequence"/>
</dbReference>
<dbReference type="PANTHER" id="PTHR11711">
    <property type="entry name" value="ADP RIBOSYLATION FACTOR-RELATED"/>
    <property type="match status" value="1"/>
</dbReference>
<comment type="caution">
    <text evidence="19">The sequence shown here is derived from an EMBL/GenBank/DDBJ whole genome shotgun (WGS) entry which is preliminary data.</text>
</comment>
<comment type="pathway">
    <text evidence="2">Protein modification; protein ubiquitination.</text>
</comment>
<dbReference type="EMBL" id="JARAKH010000017">
    <property type="protein sequence ID" value="KAK8395916.1"/>
    <property type="molecule type" value="Genomic_DNA"/>
</dbReference>
<keyword evidence="9" id="KW-0862">Zinc</keyword>
<dbReference type="CDD" id="cd19773">
    <property type="entry name" value="Bbox2_TRIM23_C-IX_rpt1"/>
    <property type="match status" value="1"/>
</dbReference>
<accession>A0AAW0UAD6</accession>
<keyword evidence="13" id="KW-0460">Magnesium</keyword>
<evidence type="ECO:0000313" key="20">
    <source>
        <dbReference type="Proteomes" id="UP001487740"/>
    </source>
</evidence>
<evidence type="ECO:0000256" key="7">
    <source>
        <dbReference type="ARBA" id="ARBA00022771"/>
    </source>
</evidence>
<evidence type="ECO:0000256" key="15">
    <source>
        <dbReference type="SAM" id="MobiDB-lite"/>
    </source>
</evidence>
<dbReference type="InterPro" id="IPR006689">
    <property type="entry name" value="Small_GTPase_ARF/SAR"/>
</dbReference>
<dbReference type="PROSITE" id="PS00518">
    <property type="entry name" value="ZF_RING_1"/>
    <property type="match status" value="1"/>
</dbReference>
<dbReference type="InterPro" id="IPR017907">
    <property type="entry name" value="Znf_RING_CS"/>
</dbReference>
<reference evidence="19 20" key="1">
    <citation type="submission" date="2023-03" db="EMBL/GenBank/DDBJ databases">
        <title>High-quality genome of Scylla paramamosain provides insights in environmental adaptation.</title>
        <authorList>
            <person name="Zhang L."/>
        </authorList>
    </citation>
    <scope>NUCLEOTIDE SEQUENCE [LARGE SCALE GENOMIC DNA]</scope>
    <source>
        <strain evidence="19">LZ_2023a</strain>
        <tissue evidence="19">Muscle</tissue>
    </source>
</reference>
<dbReference type="Gene3D" id="3.30.160.60">
    <property type="entry name" value="Classic Zinc Finger"/>
    <property type="match status" value="1"/>
</dbReference>
<evidence type="ECO:0000256" key="5">
    <source>
        <dbReference type="ARBA" id="ARBA00022723"/>
    </source>
</evidence>
<evidence type="ECO:0000256" key="10">
    <source>
        <dbReference type="ARBA" id="ARBA00023134"/>
    </source>
</evidence>
<dbReference type="Pfam" id="PF00025">
    <property type="entry name" value="Arf"/>
    <property type="match status" value="1"/>
</dbReference>
<dbReference type="CDD" id="cd00878">
    <property type="entry name" value="Arf_Arl"/>
    <property type="match status" value="1"/>
</dbReference>
<keyword evidence="20" id="KW-1185">Reference proteome</keyword>
<keyword evidence="10 12" id="KW-0342">GTP-binding</keyword>
<evidence type="ECO:0000256" key="1">
    <source>
        <dbReference type="ARBA" id="ARBA00000900"/>
    </source>
</evidence>
<protein>
    <recommendedName>
        <fullName evidence="3">RING-type E3 ubiquitin transferase</fullName>
        <ecNumber evidence="3">2.3.2.27</ecNumber>
    </recommendedName>
</protein>
<evidence type="ECO:0000256" key="9">
    <source>
        <dbReference type="ARBA" id="ARBA00022833"/>
    </source>
</evidence>
<dbReference type="SUPFAM" id="SSF57845">
    <property type="entry name" value="B-box zinc-binding domain"/>
    <property type="match status" value="1"/>
</dbReference>
<sequence>MAEEALMSAALARSQSFHTFNTPQITASKCGNNQLECRVCEDGFSLGGDKVPRLLFCGHTLCHACLLRLPTHDNNIHCPFDRQPTPISECWCPTHTSDSYLCASGVWGLKKNFALLELLERLSLSRSNTALLPEVLIKQRELGISCDEDEDHLAVLYCTVCASHLCLECSERTHATRTLHKHKRIPLSEKPREKPRCVDHSFHPVEFVCLEEECQAAPLMCFICKDYKHTKHKHMLLEQEAERIRTTISAALQHIKRVAQELTDSAHKLEGVARQLEGGPGDNLPSDSDSSRGTAEEARVRVSQYFAQLREQLNRQESQAMTALDAHVRERLCSIRQQQEDLATLLSQMVAVVVDGERAVQHDDGRLIMAFRDLSARMAHVTSQEQQLAQLLALAPDPAIPITFTKDNRIHIGARIEMRVVTLGLDGAGKTSILFKLKQDEFVSTIPTIGFNVETIEYKNFKFTVWDVGGQLKLRPLWRHYYFNTQAVIFVVDATDVERLPEAQTELTKLMTERELKDASLLIFANKENSEHALGMPALTDSLGLHKLCLGTLMAHPTLRRPVWHGSPPRAGLAGSATCPFRSPQLCRLIIQRCFFLSPKCSEVVEVLRCVG</sequence>
<dbReference type="GO" id="GO:0003924">
    <property type="term" value="F:GTPase activity"/>
    <property type="evidence" value="ECO:0007669"/>
    <property type="project" value="InterPro"/>
</dbReference>
<dbReference type="EC" id="2.3.2.27" evidence="3"/>
<dbReference type="PROSITE" id="PS50157">
    <property type="entry name" value="ZINC_FINGER_C2H2_2"/>
    <property type="match status" value="1"/>
</dbReference>
<dbReference type="InterPro" id="IPR000315">
    <property type="entry name" value="Znf_B-box"/>
</dbReference>
<dbReference type="PROSITE" id="PS50119">
    <property type="entry name" value="ZF_BBOX"/>
    <property type="match status" value="1"/>
</dbReference>
<evidence type="ECO:0000256" key="11">
    <source>
        <dbReference type="ARBA" id="ARBA00061142"/>
    </source>
</evidence>
<dbReference type="InterPro" id="IPR013087">
    <property type="entry name" value="Znf_C2H2_type"/>
</dbReference>
<dbReference type="GO" id="GO:0061630">
    <property type="term" value="F:ubiquitin protein ligase activity"/>
    <property type="evidence" value="ECO:0007669"/>
    <property type="project" value="UniProtKB-EC"/>
</dbReference>
<proteinExistence type="inferred from homology"/>
<dbReference type="InterPro" id="IPR013083">
    <property type="entry name" value="Znf_RING/FYVE/PHD"/>
</dbReference>
<dbReference type="SMART" id="SM00177">
    <property type="entry name" value="ARF"/>
    <property type="match status" value="1"/>
</dbReference>
<keyword evidence="6 12" id="KW-0547">Nucleotide-binding</keyword>
<evidence type="ECO:0000256" key="14">
    <source>
        <dbReference type="PROSITE-ProRule" id="PRU00024"/>
    </source>
</evidence>
<dbReference type="GO" id="GO:0051649">
    <property type="term" value="P:establishment of localization in cell"/>
    <property type="evidence" value="ECO:0007669"/>
    <property type="project" value="UniProtKB-ARBA"/>
</dbReference>
<name>A0AAW0UAD6_SCYPA</name>
<dbReference type="SMART" id="SM00336">
    <property type="entry name" value="BBOX"/>
    <property type="match status" value="2"/>
</dbReference>
<dbReference type="FunFam" id="3.30.40.10:FF:000130">
    <property type="entry name" value="E3 ubiquitin-protein ligase TRIM23"/>
    <property type="match status" value="1"/>
</dbReference>
<keyword evidence="7 14" id="KW-0863">Zinc-finger</keyword>
<dbReference type="Gene3D" id="3.40.50.300">
    <property type="entry name" value="P-loop containing nucleotide triphosphate hydrolases"/>
    <property type="match status" value="1"/>
</dbReference>
<dbReference type="SMART" id="SM00184">
    <property type="entry name" value="RING"/>
    <property type="match status" value="1"/>
</dbReference>
<evidence type="ECO:0000256" key="2">
    <source>
        <dbReference type="ARBA" id="ARBA00004906"/>
    </source>
</evidence>
<dbReference type="SMART" id="SM00502">
    <property type="entry name" value="BBC"/>
    <property type="match status" value="1"/>
</dbReference>
<dbReference type="GO" id="GO:0008270">
    <property type="term" value="F:zinc ion binding"/>
    <property type="evidence" value="ECO:0007669"/>
    <property type="project" value="UniProtKB-KW"/>
</dbReference>
<dbReference type="InterPro" id="IPR024156">
    <property type="entry name" value="Small_GTPase_ARF"/>
</dbReference>
<feature type="domain" description="C2H2-type" evidence="18">
    <location>
        <begin position="164"/>
        <end position="191"/>
    </location>
</feature>
<evidence type="ECO:0000259" key="18">
    <source>
        <dbReference type="PROSITE" id="PS50157"/>
    </source>
</evidence>
<feature type="binding site" evidence="13">
    <location>
        <position position="431"/>
    </location>
    <ligand>
        <name>Mg(2+)</name>
        <dbReference type="ChEBI" id="CHEBI:18420"/>
    </ligand>
</feature>
<feature type="domain" description="B box-type" evidence="17">
    <location>
        <begin position="141"/>
        <end position="187"/>
    </location>
</feature>
<dbReference type="SUPFAM" id="SSF57850">
    <property type="entry name" value="RING/U-box"/>
    <property type="match status" value="1"/>
</dbReference>
<evidence type="ECO:0000313" key="19">
    <source>
        <dbReference type="EMBL" id="KAK8395916.1"/>
    </source>
</evidence>
<evidence type="ECO:0000256" key="8">
    <source>
        <dbReference type="ARBA" id="ARBA00022786"/>
    </source>
</evidence>
<dbReference type="SUPFAM" id="SSF52540">
    <property type="entry name" value="P-loop containing nucleoside triphosphate hydrolases"/>
    <property type="match status" value="1"/>
</dbReference>
<evidence type="ECO:0000256" key="6">
    <source>
        <dbReference type="ARBA" id="ARBA00022741"/>
    </source>
</evidence>
<feature type="binding site" evidence="12">
    <location>
        <position position="470"/>
    </location>
    <ligand>
        <name>GTP</name>
        <dbReference type="ChEBI" id="CHEBI:37565"/>
    </ligand>
</feature>
<dbReference type="SMART" id="SM00175">
    <property type="entry name" value="RAB"/>
    <property type="match status" value="1"/>
</dbReference>
<feature type="binding site" evidence="12">
    <location>
        <begin position="424"/>
        <end position="431"/>
    </location>
    <ligand>
        <name>GTP</name>
        <dbReference type="ChEBI" id="CHEBI:37565"/>
    </ligand>
</feature>
<dbReference type="InterPro" id="IPR027417">
    <property type="entry name" value="P-loop_NTPase"/>
</dbReference>
<feature type="binding site" evidence="13">
    <location>
        <position position="448"/>
    </location>
    <ligand>
        <name>Mg(2+)</name>
        <dbReference type="ChEBI" id="CHEBI:18420"/>
    </ligand>
</feature>
<comment type="similarity">
    <text evidence="11">In the C-terminal section; belongs to the small GTPase superfamily. Arf family.</text>
</comment>
<dbReference type="Gene3D" id="3.30.40.10">
    <property type="entry name" value="Zinc/RING finger domain, C3HC4 (zinc finger)"/>
    <property type="match status" value="1"/>
</dbReference>
<dbReference type="GO" id="GO:0016192">
    <property type="term" value="P:vesicle-mediated transport"/>
    <property type="evidence" value="ECO:0007669"/>
    <property type="project" value="UniProtKB-ARBA"/>
</dbReference>
<dbReference type="SMART" id="SM00178">
    <property type="entry name" value="SAR"/>
    <property type="match status" value="1"/>
</dbReference>
<evidence type="ECO:0000256" key="13">
    <source>
        <dbReference type="PIRSR" id="PIRSR606689-2"/>
    </source>
</evidence>
<dbReference type="InterPro" id="IPR005225">
    <property type="entry name" value="Small_GTP-bd"/>
</dbReference>
<dbReference type="InterPro" id="IPR001841">
    <property type="entry name" value="Znf_RING"/>
</dbReference>
<feature type="domain" description="RING-type" evidence="16">
    <location>
        <begin position="37"/>
        <end position="82"/>
    </location>
</feature>
<evidence type="ECO:0000256" key="4">
    <source>
        <dbReference type="ARBA" id="ARBA00022679"/>
    </source>
</evidence>
<keyword evidence="5 13" id="KW-0479">Metal-binding</keyword>
<evidence type="ECO:0000256" key="3">
    <source>
        <dbReference type="ARBA" id="ARBA00012483"/>
    </source>
</evidence>
<dbReference type="PROSITE" id="PS50089">
    <property type="entry name" value="ZF_RING_2"/>
    <property type="match status" value="1"/>
</dbReference>
<comment type="catalytic activity">
    <reaction evidence="1">
        <text>S-ubiquitinyl-[E2 ubiquitin-conjugating enzyme]-L-cysteine + [acceptor protein]-L-lysine = [E2 ubiquitin-conjugating enzyme]-L-cysteine + N(6)-ubiquitinyl-[acceptor protein]-L-lysine.</text>
        <dbReference type="EC" id="2.3.2.27"/>
    </reaction>
</comment>
<dbReference type="GO" id="GO:0005525">
    <property type="term" value="F:GTP binding"/>
    <property type="evidence" value="ECO:0007669"/>
    <property type="project" value="UniProtKB-KW"/>
</dbReference>
<dbReference type="PROSITE" id="PS51417">
    <property type="entry name" value="ARF"/>
    <property type="match status" value="1"/>
</dbReference>
<dbReference type="PRINTS" id="PR00328">
    <property type="entry name" value="SAR1GTPBP"/>
</dbReference>
<gene>
    <name evidence="19" type="ORF">O3P69_005797</name>
</gene>
<dbReference type="NCBIfam" id="TIGR00231">
    <property type="entry name" value="small_GTP"/>
    <property type="match status" value="1"/>
</dbReference>
<dbReference type="CDD" id="cd19774">
    <property type="entry name" value="Bbox2_TRIM23_C-IX_rpt2"/>
    <property type="match status" value="1"/>
</dbReference>
<keyword evidence="8" id="KW-0833">Ubl conjugation pathway</keyword>
<evidence type="ECO:0000256" key="12">
    <source>
        <dbReference type="PIRSR" id="PIRSR606689-1"/>
    </source>
</evidence>
<keyword evidence="4" id="KW-0808">Transferase</keyword>
<dbReference type="AlphaFoldDB" id="A0AAW0UAD6"/>
<organism evidence="19 20">
    <name type="scientific">Scylla paramamosain</name>
    <name type="common">Mud crab</name>
    <dbReference type="NCBI Taxonomy" id="85552"/>
    <lineage>
        <taxon>Eukaryota</taxon>
        <taxon>Metazoa</taxon>
        <taxon>Ecdysozoa</taxon>
        <taxon>Arthropoda</taxon>
        <taxon>Crustacea</taxon>
        <taxon>Multicrustacea</taxon>
        <taxon>Malacostraca</taxon>
        <taxon>Eumalacostraca</taxon>
        <taxon>Eucarida</taxon>
        <taxon>Decapoda</taxon>
        <taxon>Pleocyemata</taxon>
        <taxon>Brachyura</taxon>
        <taxon>Eubrachyura</taxon>
        <taxon>Portunoidea</taxon>
        <taxon>Portunidae</taxon>
        <taxon>Portuninae</taxon>
        <taxon>Scylla</taxon>
    </lineage>
</organism>